<dbReference type="PANTHER" id="PTHR43283:SF3">
    <property type="entry name" value="BETA-LACTAMASE FAMILY PROTEIN (AFU_ORTHOLOGUE AFUA_5G07500)"/>
    <property type="match status" value="1"/>
</dbReference>
<evidence type="ECO:0000313" key="2">
    <source>
        <dbReference type="EMBL" id="SDD68289.1"/>
    </source>
</evidence>
<dbReference type="STRING" id="591205.SAMN05421538_102200"/>
<dbReference type="AlphaFoldDB" id="A0A1G6WR76"/>
<dbReference type="InterPro" id="IPR012338">
    <property type="entry name" value="Beta-lactam/transpept-like"/>
</dbReference>
<evidence type="ECO:0000259" key="1">
    <source>
        <dbReference type="Pfam" id="PF00144"/>
    </source>
</evidence>
<organism evidence="2 3">
    <name type="scientific">Paracoccus isoporae</name>
    <dbReference type="NCBI Taxonomy" id="591205"/>
    <lineage>
        <taxon>Bacteria</taxon>
        <taxon>Pseudomonadati</taxon>
        <taxon>Pseudomonadota</taxon>
        <taxon>Alphaproteobacteria</taxon>
        <taxon>Rhodobacterales</taxon>
        <taxon>Paracoccaceae</taxon>
        <taxon>Paracoccus</taxon>
    </lineage>
</organism>
<reference evidence="2 3" key="1">
    <citation type="submission" date="2016-10" db="EMBL/GenBank/DDBJ databases">
        <authorList>
            <person name="de Groot N.N."/>
        </authorList>
    </citation>
    <scope>NUCLEOTIDE SEQUENCE [LARGE SCALE GENOMIC DNA]</scope>
    <source>
        <strain evidence="2 3">DSM 22220</strain>
    </source>
</reference>
<dbReference type="EMBL" id="FNAH01000002">
    <property type="protein sequence ID" value="SDD68289.1"/>
    <property type="molecule type" value="Genomic_DNA"/>
</dbReference>
<protein>
    <submittedName>
        <fullName evidence="2">CubicO group peptidase, beta-lactamase class C family</fullName>
    </submittedName>
</protein>
<name>A0A1G6WR76_9RHOB</name>
<dbReference type="Proteomes" id="UP000199344">
    <property type="component" value="Unassembled WGS sequence"/>
</dbReference>
<proteinExistence type="predicted"/>
<evidence type="ECO:0000313" key="3">
    <source>
        <dbReference type="Proteomes" id="UP000199344"/>
    </source>
</evidence>
<accession>A0A1G6WR76</accession>
<dbReference type="RefSeq" id="WP_090521333.1">
    <property type="nucleotide sequence ID" value="NZ_FNAH01000002.1"/>
</dbReference>
<dbReference type="Gene3D" id="3.40.710.10">
    <property type="entry name" value="DD-peptidase/beta-lactamase superfamily"/>
    <property type="match status" value="1"/>
</dbReference>
<sequence length="385" mass="41762">MMRAQQFDAAPVAAWLDRERQAGRLQAGALEIEVNGHRAHDVSFGHHGRDGTGAAITRDTAFWIASMTKPIVSVAALQLIESGQLSLAAQVRDHIPGFGDAGVLRDDGETDPLYWPVTIADLMRHTSGLTYGAFGDQPIHRRYRDANAFDFTADNREIAIRLRGLPLLHQPGTVFEYGMSTDLLGRVIEVITGDPLDTALQRMVLGPLGMTRTGFLPDPAGRAALPSSPVQQSFAPPLSAGQKWWSGGAGLWSSVADYMRFARMLHAGGALDGVRILDPETVALMRQNHLPPEVAYGEYTETLGITAPWPENGLGFGLGLAVRTRKTAEIPGGVGEFFWPGISGANFWVDPAHELIVVFLTHAPEHRADHRIGLRRAVYDGLGTI</sequence>
<keyword evidence="3" id="KW-1185">Reference proteome</keyword>
<dbReference type="SUPFAM" id="SSF56601">
    <property type="entry name" value="beta-lactamase/transpeptidase-like"/>
    <property type="match status" value="1"/>
</dbReference>
<dbReference type="Pfam" id="PF00144">
    <property type="entry name" value="Beta-lactamase"/>
    <property type="match status" value="1"/>
</dbReference>
<feature type="domain" description="Beta-lactamase-related" evidence="1">
    <location>
        <begin position="16"/>
        <end position="369"/>
    </location>
</feature>
<gene>
    <name evidence="2" type="ORF">SAMN05421538_102200</name>
</gene>
<dbReference type="OrthoDB" id="5377981at2"/>
<dbReference type="InterPro" id="IPR050789">
    <property type="entry name" value="Diverse_Enzym_Activities"/>
</dbReference>
<dbReference type="PANTHER" id="PTHR43283">
    <property type="entry name" value="BETA-LACTAMASE-RELATED"/>
    <property type="match status" value="1"/>
</dbReference>
<dbReference type="InterPro" id="IPR001466">
    <property type="entry name" value="Beta-lactam-related"/>
</dbReference>